<dbReference type="VEuPathDB" id="FungiDB:MELLADRAFT_89159"/>
<keyword evidence="2" id="KW-1185">Reference proteome</keyword>
<name>F4R559_MELLP</name>
<dbReference type="InParanoid" id="F4R559"/>
<dbReference type="HOGENOM" id="CLU_1594911_0_0_1"/>
<reference evidence="2" key="1">
    <citation type="journal article" date="2011" name="Proc. Natl. Acad. Sci. U.S.A.">
        <title>Obligate biotrophy features unraveled by the genomic analysis of rust fungi.</title>
        <authorList>
            <person name="Duplessis S."/>
            <person name="Cuomo C.A."/>
            <person name="Lin Y.-C."/>
            <person name="Aerts A."/>
            <person name="Tisserant E."/>
            <person name="Veneault-Fourrey C."/>
            <person name="Joly D.L."/>
            <person name="Hacquard S."/>
            <person name="Amselem J."/>
            <person name="Cantarel B.L."/>
            <person name="Chiu R."/>
            <person name="Coutinho P.M."/>
            <person name="Feau N."/>
            <person name="Field M."/>
            <person name="Frey P."/>
            <person name="Gelhaye E."/>
            <person name="Goldberg J."/>
            <person name="Grabherr M.G."/>
            <person name="Kodira C.D."/>
            <person name="Kohler A."/>
            <person name="Kuees U."/>
            <person name="Lindquist E.A."/>
            <person name="Lucas S.M."/>
            <person name="Mago R."/>
            <person name="Mauceli E."/>
            <person name="Morin E."/>
            <person name="Murat C."/>
            <person name="Pangilinan J.L."/>
            <person name="Park R."/>
            <person name="Pearson M."/>
            <person name="Quesneville H."/>
            <person name="Rouhier N."/>
            <person name="Sakthikumar S."/>
            <person name="Salamov A.A."/>
            <person name="Schmutz J."/>
            <person name="Selles B."/>
            <person name="Shapiro H."/>
            <person name="Tanguay P."/>
            <person name="Tuskan G.A."/>
            <person name="Henrissat B."/>
            <person name="Van de Peer Y."/>
            <person name="Rouze P."/>
            <person name="Ellis J.G."/>
            <person name="Dodds P.N."/>
            <person name="Schein J.E."/>
            <person name="Zhong S."/>
            <person name="Hamelin R.C."/>
            <person name="Grigoriev I.V."/>
            <person name="Szabo L.J."/>
            <person name="Martin F."/>
        </authorList>
    </citation>
    <scope>NUCLEOTIDE SEQUENCE [LARGE SCALE GENOMIC DNA]</scope>
    <source>
        <strain evidence="2">98AG31 / pathotype 3-4-7</strain>
    </source>
</reference>
<dbReference type="Proteomes" id="UP000001072">
    <property type="component" value="Unassembled WGS sequence"/>
</dbReference>
<sequence length="167" mass="18694">MMSADLNKTTGHGVYFSGNFEIEEQVSIDLNRKAEYRTYAVSINCGGADGGEPTRYEIRALGYGPLSLALKERFIYFLRGNFFPSNTTDTLKDNFYFEGSDYTMIGSADEFQGDVVDSIGVTGLGIVSKLRHVIEDCVQHLKNKDDVEPLKTIVATVKHTDYHPSYR</sequence>
<accession>F4R559</accession>
<gene>
    <name evidence="1" type="ORF">MELLADRAFT_89159</name>
</gene>
<dbReference type="RefSeq" id="XP_007404696.1">
    <property type="nucleotide sequence ID" value="XM_007404634.1"/>
</dbReference>
<dbReference type="KEGG" id="mlr:MELLADRAFT_89159"/>
<organism evidence="2">
    <name type="scientific">Melampsora larici-populina (strain 98AG31 / pathotype 3-4-7)</name>
    <name type="common">Poplar leaf rust fungus</name>
    <dbReference type="NCBI Taxonomy" id="747676"/>
    <lineage>
        <taxon>Eukaryota</taxon>
        <taxon>Fungi</taxon>
        <taxon>Dikarya</taxon>
        <taxon>Basidiomycota</taxon>
        <taxon>Pucciniomycotina</taxon>
        <taxon>Pucciniomycetes</taxon>
        <taxon>Pucciniales</taxon>
        <taxon>Melampsoraceae</taxon>
        <taxon>Melampsora</taxon>
    </lineage>
</organism>
<evidence type="ECO:0000313" key="2">
    <source>
        <dbReference type="Proteomes" id="UP000001072"/>
    </source>
</evidence>
<proteinExistence type="predicted"/>
<dbReference type="EMBL" id="GL883091">
    <property type="protein sequence ID" value="EGG12321.1"/>
    <property type="molecule type" value="Genomic_DNA"/>
</dbReference>
<protein>
    <submittedName>
        <fullName evidence="1">Uncharacterized protein</fullName>
    </submittedName>
</protein>
<dbReference type="GeneID" id="18935099"/>
<evidence type="ECO:0000313" key="1">
    <source>
        <dbReference type="EMBL" id="EGG12321.1"/>
    </source>
</evidence>
<dbReference type="AlphaFoldDB" id="F4R559"/>